<keyword evidence="1" id="KW-1133">Transmembrane helix</keyword>
<gene>
    <name evidence="2" type="ORF">Aau02nite_76460</name>
</gene>
<evidence type="ECO:0000313" key="3">
    <source>
        <dbReference type="Proteomes" id="UP000681340"/>
    </source>
</evidence>
<keyword evidence="1" id="KW-0812">Transmembrane</keyword>
<sequence>MPDDIQEAPPERPVSVADREAFEALANAALPAVRGMAAAWRTGLAALVTLVTTGVVLKGRDAATGLPVPWRIAMTVAIGGGLALALVGLWQALGAEVGAKTRMLSLSEIRRHHASVQAYTVSVAVAAGRRLQRARSLVAVALAALLVGVLLTWWAPAPKADPPANVKVTHGGGVACGALKSADGGSMRLKVAGQDAAVVIPLGAVTNIAVVASCS</sequence>
<protein>
    <submittedName>
        <fullName evidence="2">Uncharacterized protein</fullName>
    </submittedName>
</protein>
<reference evidence="2" key="1">
    <citation type="submission" date="2021-03" db="EMBL/GenBank/DDBJ databases">
        <title>Whole genome shotgun sequence of Actinoplanes auranticolor NBRC 12245.</title>
        <authorList>
            <person name="Komaki H."/>
            <person name="Tamura T."/>
        </authorList>
    </citation>
    <scope>NUCLEOTIDE SEQUENCE</scope>
    <source>
        <strain evidence="2">NBRC 12245</strain>
    </source>
</reference>
<name>A0A919VVQ2_9ACTN</name>
<evidence type="ECO:0000313" key="2">
    <source>
        <dbReference type="EMBL" id="GIM77562.1"/>
    </source>
</evidence>
<organism evidence="2 3">
    <name type="scientific">Actinoplanes auranticolor</name>
    <dbReference type="NCBI Taxonomy" id="47988"/>
    <lineage>
        <taxon>Bacteria</taxon>
        <taxon>Bacillati</taxon>
        <taxon>Actinomycetota</taxon>
        <taxon>Actinomycetes</taxon>
        <taxon>Micromonosporales</taxon>
        <taxon>Micromonosporaceae</taxon>
        <taxon>Actinoplanes</taxon>
    </lineage>
</organism>
<feature type="transmembrane region" description="Helical" evidence="1">
    <location>
        <begin position="38"/>
        <end position="57"/>
    </location>
</feature>
<feature type="transmembrane region" description="Helical" evidence="1">
    <location>
        <begin position="69"/>
        <end position="93"/>
    </location>
</feature>
<comment type="caution">
    <text evidence="2">The sequence shown here is derived from an EMBL/GenBank/DDBJ whole genome shotgun (WGS) entry which is preliminary data.</text>
</comment>
<accession>A0A919VVQ2</accession>
<keyword evidence="1" id="KW-0472">Membrane</keyword>
<dbReference type="EMBL" id="BOQL01000067">
    <property type="protein sequence ID" value="GIM77562.1"/>
    <property type="molecule type" value="Genomic_DNA"/>
</dbReference>
<dbReference type="Proteomes" id="UP000681340">
    <property type="component" value="Unassembled WGS sequence"/>
</dbReference>
<evidence type="ECO:0000256" key="1">
    <source>
        <dbReference type="SAM" id="Phobius"/>
    </source>
</evidence>
<dbReference type="AlphaFoldDB" id="A0A919VVQ2"/>
<dbReference type="RefSeq" id="WP_212993482.1">
    <property type="nucleotide sequence ID" value="NZ_BAABEA010000045.1"/>
</dbReference>
<keyword evidence="3" id="KW-1185">Reference proteome</keyword>
<proteinExistence type="predicted"/>
<feature type="transmembrane region" description="Helical" evidence="1">
    <location>
        <begin position="137"/>
        <end position="155"/>
    </location>
</feature>